<dbReference type="InParanoid" id="G4N2D3"/>
<protein>
    <submittedName>
        <fullName evidence="2">Uncharacterized protein</fullName>
    </submittedName>
</protein>
<evidence type="ECO:0000313" key="3">
    <source>
        <dbReference type="Proteomes" id="UP000009058"/>
    </source>
</evidence>
<dbReference type="EMBL" id="CM001233">
    <property type="protein sequence ID" value="EHA53338.1"/>
    <property type="molecule type" value="Genomic_DNA"/>
</dbReference>
<feature type="region of interest" description="Disordered" evidence="1">
    <location>
        <begin position="72"/>
        <end position="93"/>
    </location>
</feature>
<feature type="compositionally biased region" description="Basic and acidic residues" evidence="1">
    <location>
        <begin position="253"/>
        <end position="268"/>
    </location>
</feature>
<dbReference type="Proteomes" id="UP000009058">
    <property type="component" value="Chromosome 3"/>
</dbReference>
<feature type="compositionally biased region" description="Polar residues" evidence="1">
    <location>
        <begin position="229"/>
        <end position="252"/>
    </location>
</feature>
<dbReference type="GeneID" id="2683830"/>
<evidence type="ECO:0000256" key="1">
    <source>
        <dbReference type="SAM" id="MobiDB-lite"/>
    </source>
</evidence>
<dbReference type="RefSeq" id="XP_003713145.1">
    <property type="nucleotide sequence ID" value="XM_003713097.1"/>
</dbReference>
<name>G4N2D3_PYRO7</name>
<dbReference type="AlphaFoldDB" id="G4N2D3"/>
<keyword evidence="3" id="KW-1185">Reference proteome</keyword>
<dbReference type="SMR" id="G4N2D3"/>
<feature type="region of interest" description="Disordered" evidence="1">
    <location>
        <begin position="194"/>
        <end position="290"/>
    </location>
</feature>
<dbReference type="KEGG" id="mgr:MGG_07903"/>
<dbReference type="VEuPathDB" id="FungiDB:MGG_07903"/>
<dbReference type="OrthoDB" id="10417586at2759"/>
<reference evidence="2 3" key="1">
    <citation type="journal article" date="2005" name="Nature">
        <title>The genome sequence of the rice blast fungus Magnaporthe grisea.</title>
        <authorList>
            <person name="Dean R.A."/>
            <person name="Talbot N.J."/>
            <person name="Ebbole D.J."/>
            <person name="Farman M.L."/>
            <person name="Mitchell T.K."/>
            <person name="Orbach M.J."/>
            <person name="Thon M."/>
            <person name="Kulkarni R."/>
            <person name="Xu J.R."/>
            <person name="Pan H."/>
            <person name="Read N.D."/>
            <person name="Lee Y.H."/>
            <person name="Carbone I."/>
            <person name="Brown D."/>
            <person name="Oh Y.Y."/>
            <person name="Donofrio N."/>
            <person name="Jeong J.S."/>
            <person name="Soanes D.M."/>
            <person name="Djonovic S."/>
            <person name="Kolomiets E."/>
            <person name="Rehmeyer C."/>
            <person name="Li W."/>
            <person name="Harding M."/>
            <person name="Kim S."/>
            <person name="Lebrun M.H."/>
            <person name="Bohnert H."/>
            <person name="Coughlan S."/>
            <person name="Butler J."/>
            <person name="Calvo S."/>
            <person name="Ma L.J."/>
            <person name="Nicol R."/>
            <person name="Purcell S."/>
            <person name="Nusbaum C."/>
            <person name="Galagan J.E."/>
            <person name="Birren B.W."/>
        </authorList>
    </citation>
    <scope>NUCLEOTIDE SEQUENCE [LARGE SCALE GENOMIC DNA]</scope>
    <source>
        <strain evidence="3">70-15 / ATCC MYA-4617 / FGSC 8958</strain>
    </source>
</reference>
<accession>G4N2D3</accession>
<feature type="compositionally biased region" description="Basic and acidic residues" evidence="1">
    <location>
        <begin position="275"/>
        <end position="290"/>
    </location>
</feature>
<evidence type="ECO:0000313" key="2">
    <source>
        <dbReference type="EMBL" id="EHA53338.1"/>
    </source>
</evidence>
<feature type="compositionally biased region" description="Basic and acidic residues" evidence="1">
    <location>
        <begin position="209"/>
        <end position="228"/>
    </location>
</feature>
<organism evidence="2 3">
    <name type="scientific">Pyricularia oryzae (strain 70-15 / ATCC MYA-4617 / FGSC 8958)</name>
    <name type="common">Rice blast fungus</name>
    <name type="synonym">Magnaporthe oryzae</name>
    <dbReference type="NCBI Taxonomy" id="242507"/>
    <lineage>
        <taxon>Eukaryota</taxon>
        <taxon>Fungi</taxon>
        <taxon>Dikarya</taxon>
        <taxon>Ascomycota</taxon>
        <taxon>Pezizomycotina</taxon>
        <taxon>Sordariomycetes</taxon>
        <taxon>Sordariomycetidae</taxon>
        <taxon>Magnaporthales</taxon>
        <taxon>Pyriculariaceae</taxon>
        <taxon>Pyricularia</taxon>
    </lineage>
</organism>
<feature type="compositionally biased region" description="Low complexity" evidence="1">
    <location>
        <begin position="72"/>
        <end position="90"/>
    </location>
</feature>
<dbReference type="HOGENOM" id="CLU_960014_0_0_1"/>
<sequence length="290" mass="32269">MSDSDDIEVIAPPRPNVNPTATMMWLHPADINMLSPVEQILINNQNVLAAQLQSVMASCEILIAHTRGRRGSSVSSAVSSAGEGSVGRRSTASQAAQANEMTATIDALYDKHIDSIYAVFLEFTQHKGNKRYITHHTNAVPVAEKFVLKAIQSMSGSSSEGDQENSARDHLKTLTQSVNAQVELYNKLCKKYKEDQHEAKSRNKSAKLARREETSRAKDLEAIRREHSVTSTSASEAPNSSQPRATRSQTRQQSERSDELDSDQGRSDRGRKRVRISDEHTYHDDEQDHE</sequence>
<gene>
    <name evidence="2" type="ORF">MGG_07903</name>
</gene>
<proteinExistence type="predicted"/>
<reference key="2">
    <citation type="submission" date="2011-05" db="EMBL/GenBank/DDBJ databases">
        <title>The Genome Sequence of Magnaporthe oryzae 70-15.</title>
        <authorList>
            <consortium name="The Broad Institute Genome Sequencing Platform"/>
            <person name="Ma L.-J."/>
            <person name="Dead R."/>
            <person name="Young S.K."/>
            <person name="Zeng Q."/>
            <person name="Gargeya S."/>
            <person name="Fitzgerald M."/>
            <person name="Haas B."/>
            <person name="Abouelleil A."/>
            <person name="Alvarado L."/>
            <person name="Arachchi H.M."/>
            <person name="Berlin A."/>
            <person name="Brown A."/>
            <person name="Chapman S.B."/>
            <person name="Chen Z."/>
            <person name="Dunbar C."/>
            <person name="Freedman E."/>
            <person name="Gearin G."/>
            <person name="Gellesch M."/>
            <person name="Goldberg J."/>
            <person name="Griggs A."/>
            <person name="Gujja S."/>
            <person name="Heiman D."/>
            <person name="Howarth C."/>
            <person name="Larson L."/>
            <person name="Lui A."/>
            <person name="MacDonald P.J.P."/>
            <person name="Mehta T."/>
            <person name="Montmayeur A."/>
            <person name="Murphy C."/>
            <person name="Neiman D."/>
            <person name="Pearson M."/>
            <person name="Priest M."/>
            <person name="Roberts A."/>
            <person name="Saif S."/>
            <person name="Shea T."/>
            <person name="Shenoy N."/>
            <person name="Sisk P."/>
            <person name="Stolte C."/>
            <person name="Sykes S."/>
            <person name="Yandava C."/>
            <person name="Wortman J."/>
            <person name="Nusbaum C."/>
            <person name="Birren B."/>
        </authorList>
    </citation>
    <scope>NUCLEOTIDE SEQUENCE</scope>
    <source>
        <strain>70-15</strain>
    </source>
</reference>